<organism evidence="11 13">
    <name type="scientific">Yarrowia lipolytica</name>
    <name type="common">Candida lipolytica</name>
    <dbReference type="NCBI Taxonomy" id="4952"/>
    <lineage>
        <taxon>Eukaryota</taxon>
        <taxon>Fungi</taxon>
        <taxon>Dikarya</taxon>
        <taxon>Ascomycota</taxon>
        <taxon>Saccharomycotina</taxon>
        <taxon>Dipodascomycetes</taxon>
        <taxon>Dipodascales</taxon>
        <taxon>Dipodascales incertae sedis</taxon>
        <taxon>Yarrowia</taxon>
    </lineage>
</organism>
<evidence type="ECO:0000256" key="1">
    <source>
        <dbReference type="ARBA" id="ARBA00004323"/>
    </source>
</evidence>
<keyword evidence="7" id="KW-1133">Transmembrane helix</keyword>
<evidence type="ECO:0000313" key="12">
    <source>
        <dbReference type="EMBL" id="RDW23498.1"/>
    </source>
</evidence>
<evidence type="ECO:0000256" key="7">
    <source>
        <dbReference type="ARBA" id="ARBA00022989"/>
    </source>
</evidence>
<keyword evidence="6" id="KW-0735">Signal-anchor</keyword>
<dbReference type="InterPro" id="IPR029044">
    <property type="entry name" value="Nucleotide-diphossugar_trans"/>
</dbReference>
<dbReference type="OrthoDB" id="430354at2759"/>
<dbReference type="GO" id="GO:0000139">
    <property type="term" value="C:Golgi membrane"/>
    <property type="evidence" value="ECO:0007669"/>
    <property type="project" value="UniProtKB-SubCell"/>
</dbReference>
<dbReference type="Proteomes" id="UP000256601">
    <property type="component" value="Unassembled WGS sequence"/>
</dbReference>
<evidence type="ECO:0000256" key="3">
    <source>
        <dbReference type="ARBA" id="ARBA00009105"/>
    </source>
</evidence>
<dbReference type="PANTHER" id="PTHR31646">
    <property type="entry name" value="ALPHA-1,2-MANNOSYLTRANSFERASE MNN2"/>
    <property type="match status" value="1"/>
</dbReference>
<accession>A0A1H6Q7Z2</accession>
<dbReference type="EMBL" id="KZ859081">
    <property type="protein sequence ID" value="RDW23498.1"/>
    <property type="molecule type" value="Genomic_DNA"/>
</dbReference>
<dbReference type="AlphaFoldDB" id="A0A1H6Q7Z2"/>
<dbReference type="SUPFAM" id="SSF53448">
    <property type="entry name" value="Nucleotide-diphospho-sugar transferases"/>
    <property type="match status" value="1"/>
</dbReference>
<dbReference type="VEuPathDB" id="FungiDB:YALI0_A13585g"/>
<dbReference type="InterPro" id="IPR022751">
    <property type="entry name" value="Alpha_mannosyltransferase"/>
</dbReference>
<protein>
    <submittedName>
        <fullName evidence="12">Mannosyltransferase putative-domain-containing protein</fullName>
    </submittedName>
</protein>
<evidence type="ECO:0000256" key="8">
    <source>
        <dbReference type="ARBA" id="ARBA00023034"/>
    </source>
</evidence>
<dbReference type="RefSeq" id="XP_500042.1">
    <property type="nucleotide sequence ID" value="XM_500042.1"/>
</dbReference>
<dbReference type="eggNOG" id="ENOG502QQ16">
    <property type="taxonomic scope" value="Eukaryota"/>
</dbReference>
<comment type="similarity">
    <text evidence="3">Belongs to the MNN1/MNT family.</text>
</comment>
<keyword evidence="8" id="KW-0333">Golgi apparatus</keyword>
<evidence type="ECO:0000256" key="9">
    <source>
        <dbReference type="ARBA" id="ARBA00023136"/>
    </source>
</evidence>
<dbReference type="GO" id="GO:0000026">
    <property type="term" value="F:alpha-1,2-mannosyltransferase activity"/>
    <property type="evidence" value="ECO:0007669"/>
    <property type="project" value="TreeGrafter"/>
</dbReference>
<evidence type="ECO:0000313" key="11">
    <source>
        <dbReference type="EMBL" id="AOW00608.1"/>
    </source>
</evidence>
<dbReference type="GeneID" id="2906179"/>
<keyword evidence="4 12" id="KW-0808">Transferase</keyword>
<evidence type="ECO:0000256" key="2">
    <source>
        <dbReference type="ARBA" id="ARBA00004922"/>
    </source>
</evidence>
<reference evidence="12 14" key="2">
    <citation type="submission" date="2018-07" db="EMBL/GenBank/DDBJ databases">
        <title>Draft Genome Assemblies for Five Robust Yarrowia lipolytica Strains Exhibiting High Lipid Production and Pentose Sugar Utilization and Sugar Alcohol Secretion from Undetoxified Lignocellulosic Biomass Hydrolysates.</title>
        <authorList>
            <consortium name="DOE Joint Genome Institute"/>
            <person name="Walker C."/>
            <person name="Ryu S."/>
            <person name="Na H."/>
            <person name="Zane M."/>
            <person name="LaButti K."/>
            <person name="Lipzen A."/>
            <person name="Haridas S."/>
            <person name="Barry K."/>
            <person name="Grigoriev I.V."/>
            <person name="Quarterman J."/>
            <person name="Slininger P."/>
            <person name="Dien B."/>
            <person name="Trinh C.T."/>
        </authorList>
    </citation>
    <scope>NUCLEOTIDE SEQUENCE [LARGE SCALE GENOMIC DNA]</scope>
    <source>
        <strain evidence="12 14">YB392</strain>
    </source>
</reference>
<keyword evidence="5" id="KW-0812">Transmembrane</keyword>
<evidence type="ECO:0000256" key="10">
    <source>
        <dbReference type="SAM" id="MobiDB-lite"/>
    </source>
</evidence>
<dbReference type="OMA" id="INRRTHA"/>
<evidence type="ECO:0000256" key="5">
    <source>
        <dbReference type="ARBA" id="ARBA00022692"/>
    </source>
</evidence>
<dbReference type="KEGG" id="yli:2906179"/>
<keyword evidence="12" id="KW-0328">Glycosyltransferase</keyword>
<dbReference type="Pfam" id="PF11051">
    <property type="entry name" value="Mannosyl_trans3"/>
    <property type="match status" value="1"/>
</dbReference>
<evidence type="ECO:0000256" key="4">
    <source>
        <dbReference type="ARBA" id="ARBA00022679"/>
    </source>
</evidence>
<comment type="subcellular location">
    <subcellularLocation>
        <location evidence="1">Golgi apparatus membrane</location>
        <topology evidence="1">Single-pass type II membrane protein</topology>
    </subcellularLocation>
</comment>
<feature type="region of interest" description="Disordered" evidence="10">
    <location>
        <begin position="36"/>
        <end position="57"/>
    </location>
</feature>
<dbReference type="EMBL" id="CP017553">
    <property type="protein sequence ID" value="AOW00608.1"/>
    <property type="molecule type" value="Genomic_DNA"/>
</dbReference>
<feature type="region of interest" description="Disordered" evidence="10">
    <location>
        <begin position="77"/>
        <end position="96"/>
    </location>
</feature>
<dbReference type="Proteomes" id="UP000182444">
    <property type="component" value="Chromosome 1A"/>
</dbReference>
<sequence length="577" mass="65689">MAIPRRVTRLIVVALVLGGLLHLLFAGSIGRKRYAFTNDPQTGPSQPTPDEGPQEPQYAVDNVVAEPDTSHLQLTPPEREELEKQAHQEVTQEEKEEAINKHLDTAEHKLYARAFSAFYDQRPQRLDIPKFDKYGDLGKLNEDKLKSQRLTEDRLRQFLQIEPKHVEQMAELHKNLVGELDKVLDDFGDLTKIYKGTGIAIVAGARFMPIVTNSLRMLRRTGCTLPVEIFLANQEEYEVQLCEEVFPSLGAECRVLPDVLGKAALRNFPLKGYQFKILSALASSFEHVLLLDADNVAIKDPSVVFKSDVYKKYGYILWPDYWERSTHPEFFNIAGTTLGGVRDDMKKGGDEDNEPPKLADLMGSMPNPSTESGQVFVNKSAKFKALLLATYYNLNGPRYYYPLFSQGMMGEGDKETFLAAAVVLKEPVYQVPRHVQAIGRWYRDSFHGAAMLQFDPIKTYELYDKAARGEIDDQTRNKLVEKEGMFMHTNFPKMNPRELLEKKLLKDAEGNKFRAFGPRSGLNGFLPTRDLELEIWQEAEWMTCRDIKFANWKGADREKLCSEVADQVDFMLSTTDK</sequence>
<evidence type="ECO:0000256" key="6">
    <source>
        <dbReference type="ARBA" id="ARBA00022968"/>
    </source>
</evidence>
<evidence type="ECO:0000313" key="14">
    <source>
        <dbReference type="Proteomes" id="UP000256601"/>
    </source>
</evidence>
<dbReference type="VEuPathDB" id="FungiDB:YALI1_A13649g"/>
<reference evidence="11 13" key="1">
    <citation type="journal article" date="2016" name="PLoS ONE">
        <title>Sequence Assembly of Yarrowia lipolytica Strain W29/CLIB89 Shows Transposable Element Diversity.</title>
        <authorList>
            <person name="Magnan C."/>
            <person name="Yu J."/>
            <person name="Chang I."/>
            <person name="Jahn E."/>
            <person name="Kanomata Y."/>
            <person name="Wu J."/>
            <person name="Zeller M."/>
            <person name="Oakes M."/>
            <person name="Baldi P."/>
            <person name="Sandmeyer S."/>
        </authorList>
    </citation>
    <scope>NUCLEOTIDE SEQUENCE [LARGE SCALE GENOMIC DNA]</scope>
    <source>
        <strain evidence="11">CLIB89</strain>
        <strain evidence="13">CLIB89(W29)</strain>
    </source>
</reference>
<keyword evidence="9" id="KW-0472">Membrane</keyword>
<dbReference type="GO" id="GO:0046354">
    <property type="term" value="P:mannan biosynthetic process"/>
    <property type="evidence" value="ECO:0007669"/>
    <property type="project" value="TreeGrafter"/>
</dbReference>
<name>A0A1H6Q7Z2_YARLL</name>
<gene>
    <name evidence="12" type="ORF">B0I71DRAFT_12445</name>
    <name evidence="11" type="ORF">YALI1_A13649g</name>
</gene>
<dbReference type="PANTHER" id="PTHR31646:SF1">
    <property type="entry name" value="ALPHA-1,2-MANNOSYLTRANSFERASE MNN2"/>
    <property type="match status" value="1"/>
</dbReference>
<comment type="pathway">
    <text evidence="2">Protein modification; protein glycosylation.</text>
</comment>
<evidence type="ECO:0000313" key="13">
    <source>
        <dbReference type="Proteomes" id="UP000182444"/>
    </source>
</evidence>
<proteinExistence type="inferred from homology"/>